<evidence type="ECO:0000256" key="2">
    <source>
        <dbReference type="ARBA" id="ARBA00023125"/>
    </source>
</evidence>
<gene>
    <name evidence="6" type="ORF">FB467_2602</name>
</gene>
<dbReference type="InterPro" id="IPR041664">
    <property type="entry name" value="AAA_16"/>
</dbReference>
<comment type="caution">
    <text evidence="6">The sequence shown here is derived from an EMBL/GenBank/DDBJ whole genome shotgun (WGS) entry which is preliminary data.</text>
</comment>
<dbReference type="EMBL" id="VFOP01000001">
    <property type="protein sequence ID" value="TQL51456.1"/>
    <property type="molecule type" value="Genomic_DNA"/>
</dbReference>
<keyword evidence="2" id="KW-0238">DNA-binding</keyword>
<keyword evidence="1" id="KW-0805">Transcription regulation</keyword>
<dbReference type="GO" id="GO:0003677">
    <property type="term" value="F:DNA binding"/>
    <property type="evidence" value="ECO:0007669"/>
    <property type="project" value="UniProtKB-KW"/>
</dbReference>
<evidence type="ECO:0000313" key="6">
    <source>
        <dbReference type="EMBL" id="TQL51456.1"/>
    </source>
</evidence>
<dbReference type="Gene3D" id="1.10.10.10">
    <property type="entry name" value="Winged helix-like DNA-binding domain superfamily/Winged helix DNA-binding domain"/>
    <property type="match status" value="1"/>
</dbReference>
<reference evidence="6 7" key="1">
    <citation type="submission" date="2019-06" db="EMBL/GenBank/DDBJ databases">
        <title>Sequencing the genomes of 1000 actinobacteria strains.</title>
        <authorList>
            <person name="Klenk H.-P."/>
        </authorList>
    </citation>
    <scope>NUCLEOTIDE SEQUENCE [LARGE SCALE GENOMIC DNA]</scope>
    <source>
        <strain evidence="6 7">DSM 12335</strain>
    </source>
</reference>
<dbReference type="OrthoDB" id="3197423at2"/>
<evidence type="ECO:0000256" key="1">
    <source>
        <dbReference type="ARBA" id="ARBA00023015"/>
    </source>
</evidence>
<accession>A0A542YTP0</accession>
<proteinExistence type="predicted"/>
<dbReference type="PRINTS" id="PR00038">
    <property type="entry name" value="HTHLUXR"/>
</dbReference>
<keyword evidence="3" id="KW-0804">Transcription</keyword>
<dbReference type="CDD" id="cd06170">
    <property type="entry name" value="LuxR_C_like"/>
    <property type="match status" value="1"/>
</dbReference>
<evidence type="ECO:0000313" key="7">
    <source>
        <dbReference type="Proteomes" id="UP000319516"/>
    </source>
</evidence>
<dbReference type="InterPro" id="IPR036388">
    <property type="entry name" value="WH-like_DNA-bd_sf"/>
</dbReference>
<dbReference type="PROSITE" id="PS50043">
    <property type="entry name" value="HTH_LUXR_2"/>
    <property type="match status" value="1"/>
</dbReference>
<evidence type="ECO:0000259" key="5">
    <source>
        <dbReference type="PROSITE" id="PS50043"/>
    </source>
</evidence>
<dbReference type="Pfam" id="PF13191">
    <property type="entry name" value="AAA_16"/>
    <property type="match status" value="1"/>
</dbReference>
<dbReference type="InterPro" id="IPR016032">
    <property type="entry name" value="Sig_transdc_resp-reg_C-effctor"/>
</dbReference>
<dbReference type="Gene3D" id="1.25.40.10">
    <property type="entry name" value="Tetratricopeptide repeat domain"/>
    <property type="match status" value="1"/>
</dbReference>
<dbReference type="Pfam" id="PF00196">
    <property type="entry name" value="GerE"/>
    <property type="match status" value="1"/>
</dbReference>
<dbReference type="SMART" id="SM00421">
    <property type="entry name" value="HTH_LUXR"/>
    <property type="match status" value="1"/>
</dbReference>
<dbReference type="Proteomes" id="UP000319516">
    <property type="component" value="Unassembled WGS sequence"/>
</dbReference>
<dbReference type="InterPro" id="IPR000792">
    <property type="entry name" value="Tscrpt_reg_LuxR_C"/>
</dbReference>
<dbReference type="InterPro" id="IPR027417">
    <property type="entry name" value="P-loop_NTPase"/>
</dbReference>
<dbReference type="GO" id="GO:0006355">
    <property type="term" value="P:regulation of DNA-templated transcription"/>
    <property type="evidence" value="ECO:0007669"/>
    <property type="project" value="InterPro"/>
</dbReference>
<evidence type="ECO:0000256" key="4">
    <source>
        <dbReference type="SAM" id="MobiDB-lite"/>
    </source>
</evidence>
<dbReference type="SUPFAM" id="SSF46894">
    <property type="entry name" value="C-terminal effector domain of the bipartite response regulators"/>
    <property type="match status" value="1"/>
</dbReference>
<sequence>MEQVVQLLDPGTPQVPADGRPEGTGGAVLAGPTGVGKTRLLREVLAVLEGRGRRVHLSVATRSAVEIPYGSLAGLVPDRAPTDHQDSDSWHAAVAARLTEGRDGAAPVVLAVDDAHLLDPGGAALLLHLCVSGAATVLVTVRHGEPAPDAITALWRDGLAHRIDLQPFSPAQTESFIDALLEGPVARRTRQRLAAVSGGNVLFAGELVRGAVESGTMRQVDGVWTWDGALVLAPRLVDAVDQRLGALGSAEREALALVAMGEPLPLGLAERALDPAAVHTLEAAGLVAVAGAAEGAPGLRVSHPLYGELALAGVGTLQERRLRRLLVEDLQAAGGHRSGLDTVRLARWQLALGDPVPVDLLREAAALANRFFDHPLAERLARAALRVEPRSASAGIELAAALNGQNSYAAAEEVLAALEPDVLADGSAQLHQHYLDTRHTSLLLGLGRIEQARDMLRRADAARPAAPGTGIRPTESLVAVYSGAIALSQGHLAETLRLIGPVLGADPDRVPALARLMALEQAGEALIYRAEFDRARRAHAQLRDLADHEPALAARGLANAMLQEVLARASEGAAGAALELSLHLQEQLGSVPDPAVTSLATMVLGACQLRCGLVASAVPTLVEAVHAYGRNDHGGQLSWALALLAQAQALSGDGSAARLSLARAEATQLPQVPARHEVDLVTARALVHWVHGRTTEAIAVARAGMPDFPEMLVHRARLVHLAALLGAPPRSVLPDLEALEALAPGGGGGDGPIHLTVSHVRALAEGDGPALEEVADHFTGLGAHLLAAEAAGHAAVAYRRARLPAAAERAAARSRVLAARCEGARSPALEVAPALAHLTAREAEVTRLAARGLSNAAIAAELTLSVRTVESHLYQVFGKLGVTHRSQLAGLVGTSELESPLP</sequence>
<dbReference type="PANTHER" id="PTHR44688:SF16">
    <property type="entry name" value="DNA-BINDING TRANSCRIPTIONAL ACTIVATOR DEVR_DOSR"/>
    <property type="match status" value="1"/>
</dbReference>
<organism evidence="6 7">
    <name type="scientific">Ornithinicoccus hortensis</name>
    <dbReference type="NCBI Taxonomy" id="82346"/>
    <lineage>
        <taxon>Bacteria</taxon>
        <taxon>Bacillati</taxon>
        <taxon>Actinomycetota</taxon>
        <taxon>Actinomycetes</taxon>
        <taxon>Micrococcales</taxon>
        <taxon>Intrasporangiaceae</taxon>
        <taxon>Ornithinicoccus</taxon>
    </lineage>
</organism>
<feature type="region of interest" description="Disordered" evidence="4">
    <location>
        <begin position="1"/>
        <end position="31"/>
    </location>
</feature>
<evidence type="ECO:0000256" key="3">
    <source>
        <dbReference type="ARBA" id="ARBA00023163"/>
    </source>
</evidence>
<keyword evidence="7" id="KW-1185">Reference proteome</keyword>
<dbReference type="PANTHER" id="PTHR44688">
    <property type="entry name" value="DNA-BINDING TRANSCRIPTIONAL ACTIVATOR DEVR_DOSR"/>
    <property type="match status" value="1"/>
</dbReference>
<feature type="domain" description="HTH luxR-type" evidence="5">
    <location>
        <begin position="831"/>
        <end position="896"/>
    </location>
</feature>
<dbReference type="AlphaFoldDB" id="A0A542YTP0"/>
<name>A0A542YTP0_9MICO</name>
<dbReference type="SUPFAM" id="SSF52540">
    <property type="entry name" value="P-loop containing nucleoside triphosphate hydrolases"/>
    <property type="match status" value="1"/>
</dbReference>
<dbReference type="InterPro" id="IPR011990">
    <property type="entry name" value="TPR-like_helical_dom_sf"/>
</dbReference>
<protein>
    <submittedName>
        <fullName evidence="6">Regulatory LuxR family protein</fullName>
    </submittedName>
</protein>